<dbReference type="InterPro" id="IPR044094">
    <property type="entry name" value="AtsA-like_MBL-fold"/>
</dbReference>
<evidence type="ECO:0000256" key="2">
    <source>
        <dbReference type="SAM" id="SignalP"/>
    </source>
</evidence>
<dbReference type="Pfam" id="PF12706">
    <property type="entry name" value="Lactamase_B_2"/>
    <property type="match status" value="1"/>
</dbReference>
<dbReference type="EMBL" id="KT351734">
    <property type="protein sequence ID" value="ALG88624.1"/>
    <property type="molecule type" value="Genomic_DNA"/>
</dbReference>
<evidence type="ECO:0000313" key="4">
    <source>
        <dbReference type="EMBL" id="ALG88624.1"/>
    </source>
</evidence>
<dbReference type="InterPro" id="IPR036866">
    <property type="entry name" value="RibonucZ/Hydroxyglut_hydro"/>
</dbReference>
<keyword evidence="2" id="KW-0732">Signal</keyword>
<feature type="chain" id="PRO_5006038101" evidence="2">
    <location>
        <begin position="29"/>
        <end position="322"/>
    </location>
</feature>
<evidence type="ECO:0000259" key="3">
    <source>
        <dbReference type="Pfam" id="PF12706"/>
    </source>
</evidence>
<keyword evidence="1" id="KW-0378">Hydrolase</keyword>
<name>A0A0N9NK19_PECCA</name>
<dbReference type="RefSeq" id="WP_420704357.1">
    <property type="nucleotide sequence ID" value="NZ_KT351734.1"/>
</dbReference>
<proteinExistence type="predicted"/>
<accession>A0A0N9NK19</accession>
<dbReference type="Gene3D" id="3.60.15.10">
    <property type="entry name" value="Ribonuclease Z/Hydroxyacylglutathione hydrolase-like"/>
    <property type="match status" value="1"/>
</dbReference>
<organism evidence="4">
    <name type="scientific">Pectobacterium carotovorum</name>
    <name type="common">Erwinia carotovora</name>
    <dbReference type="NCBI Taxonomy" id="554"/>
    <lineage>
        <taxon>Bacteria</taxon>
        <taxon>Pseudomonadati</taxon>
        <taxon>Pseudomonadota</taxon>
        <taxon>Gammaproteobacteria</taxon>
        <taxon>Enterobacterales</taxon>
        <taxon>Pectobacteriaceae</taxon>
        <taxon>Pectobacterium</taxon>
    </lineage>
</organism>
<keyword evidence="4" id="KW-0614">Plasmid</keyword>
<reference evidence="4" key="1">
    <citation type="journal article" date="2015" name="Environ. Microbiol.">
        <title>Plasmids from the gut microbiome of cabbage root fly larvae encode SaxA that catalyses the conversion of the plant toxin 2-phenylethyl isothiocyanate.</title>
        <authorList>
            <person name="Welte C.U."/>
            <person name="de Graaf R.M."/>
            <person name="van den Bosch T.J."/>
            <person name="Op den Camp H.J."/>
            <person name="van Dam N.M."/>
            <person name="Jetten M.S."/>
        </authorList>
    </citation>
    <scope>NUCLEOTIDE SEQUENCE</scope>
    <source>
        <plasmid evidence="4">Drgb3</plasmid>
    </source>
</reference>
<evidence type="ECO:0000256" key="1">
    <source>
        <dbReference type="ARBA" id="ARBA00022801"/>
    </source>
</evidence>
<dbReference type="PANTHER" id="PTHR46018">
    <property type="entry name" value="ZINC PHOSPHODIESTERASE ELAC PROTEIN 1"/>
    <property type="match status" value="1"/>
</dbReference>
<dbReference type="SUPFAM" id="SSF56281">
    <property type="entry name" value="Metallo-hydrolase/oxidoreductase"/>
    <property type="match status" value="1"/>
</dbReference>
<dbReference type="AlphaFoldDB" id="A0A0N9NK19"/>
<reference evidence="4" key="2">
    <citation type="submission" date="2015-07" db="EMBL/GenBank/DDBJ databases">
        <authorList>
            <person name="Welte C."/>
            <person name="de Graaf R."/>
            <person name="van den Bosch T.J.M."/>
            <person name="Op den Camp H."/>
            <person name="van Dam N."/>
            <person name="Jetten M."/>
        </authorList>
    </citation>
    <scope>NUCLEOTIDE SEQUENCE</scope>
    <source>
        <plasmid evidence="4">Drgb3</plasmid>
    </source>
</reference>
<feature type="signal peptide" evidence="2">
    <location>
        <begin position="1"/>
        <end position="28"/>
    </location>
</feature>
<dbReference type="PANTHER" id="PTHR46018:SF2">
    <property type="entry name" value="ZINC PHOSPHODIESTERASE ELAC PROTEIN 1"/>
    <property type="match status" value="1"/>
</dbReference>
<protein>
    <submittedName>
        <fullName evidence="4">Metallo-beta-lactamase superfamily protein</fullName>
    </submittedName>
</protein>
<dbReference type="CDD" id="cd07719">
    <property type="entry name" value="arylsulfatase_AtsA-like_MBL-fold"/>
    <property type="match status" value="1"/>
</dbReference>
<dbReference type="InterPro" id="IPR001279">
    <property type="entry name" value="Metallo-B-lactamas"/>
</dbReference>
<geneLocation type="plasmid" evidence="4">
    <name>Drgb3</name>
</geneLocation>
<dbReference type="GO" id="GO:0042781">
    <property type="term" value="F:3'-tRNA processing endoribonuclease activity"/>
    <property type="evidence" value="ECO:0007669"/>
    <property type="project" value="TreeGrafter"/>
</dbReference>
<sequence>MNRKNMKICFNKAALLTVSLAFCVNVLAADPMQCESKKLTLQILGSGGPITDDQRASSGEVIWINGKSAILIDAGGGVFLRFGQAGARLEDLKLIALSHFHTDHVSDFAAILKGGYFLKDKKEIAIAGPESGGVFPSMTQYYSALFKKENGAYSYLNGLYDATDGLQISSKLKDIDYTSAEPQLVYQDDEMKVTALGIPHGDVPCLAFRIETRDGVIVVSADQNGSNKAFIPFAKGADILIMPLAIDDNADAESKFMHAAPDVVGKVAAEINPKVLVINHFMGKGLRMKDQSVKIVKQYYHGALYSSRDLSCFPISLAHEKE</sequence>
<feature type="domain" description="Metallo-beta-lactamase" evidence="3">
    <location>
        <begin position="70"/>
        <end position="281"/>
    </location>
</feature>